<evidence type="ECO:0000256" key="1">
    <source>
        <dbReference type="SAM" id="Phobius"/>
    </source>
</evidence>
<dbReference type="EMBL" id="LFWZ01000009">
    <property type="protein sequence ID" value="KON31243.1"/>
    <property type="molecule type" value="Genomic_DNA"/>
</dbReference>
<reference evidence="2 3" key="1">
    <citation type="submission" date="2015-06" db="EMBL/GenBank/DDBJ databases">
        <title>New insights into the roles of widespread benthic archaea in carbon and nitrogen cycling.</title>
        <authorList>
            <person name="Lazar C.S."/>
            <person name="Baker B.J."/>
            <person name="Seitz K.W."/>
            <person name="Hyde A.S."/>
            <person name="Dick G.J."/>
            <person name="Hinrichs K.-U."/>
            <person name="Teske A.P."/>
        </authorList>
    </citation>
    <scope>NUCLEOTIDE SEQUENCE [LARGE SCALE GENOMIC DNA]</scope>
    <source>
        <strain evidence="2">DG-45</strain>
    </source>
</reference>
<keyword evidence="1" id="KW-0472">Membrane</keyword>
<keyword evidence="1" id="KW-1133">Transmembrane helix</keyword>
<evidence type="ECO:0008006" key="4">
    <source>
        <dbReference type="Google" id="ProtNLM"/>
    </source>
</evidence>
<feature type="transmembrane region" description="Helical" evidence="1">
    <location>
        <begin position="21"/>
        <end position="46"/>
    </location>
</feature>
<comment type="caution">
    <text evidence="2">The sequence shown here is derived from an EMBL/GenBank/DDBJ whole genome shotgun (WGS) entry which is preliminary data.</text>
</comment>
<organism evidence="2 3">
    <name type="scientific">miscellaneous Crenarchaeota group-15 archaeon DG-45</name>
    <dbReference type="NCBI Taxonomy" id="1685127"/>
    <lineage>
        <taxon>Archaea</taxon>
        <taxon>Candidatus Bathyarchaeota</taxon>
        <taxon>MCG-15</taxon>
    </lineage>
</organism>
<accession>A0A0M0BRL7</accession>
<dbReference type="AlphaFoldDB" id="A0A0M0BRL7"/>
<keyword evidence="1" id="KW-0812">Transmembrane</keyword>
<gene>
    <name evidence="2" type="ORF">AC482_01465</name>
</gene>
<proteinExistence type="predicted"/>
<feature type="transmembrane region" description="Helical" evidence="1">
    <location>
        <begin position="93"/>
        <end position="111"/>
    </location>
</feature>
<evidence type="ECO:0000313" key="2">
    <source>
        <dbReference type="EMBL" id="KON31243.1"/>
    </source>
</evidence>
<name>A0A0M0BRL7_9ARCH</name>
<feature type="transmembrane region" description="Helical" evidence="1">
    <location>
        <begin position="66"/>
        <end position="86"/>
    </location>
</feature>
<protein>
    <recommendedName>
        <fullName evidence="4">DUF5658 domain-containing protein</fullName>
    </recommendedName>
</protein>
<sequence length="124" mass="13705">MVELRGRSRSSEAVGCSMKGGWLWLAAMAVFVLGCVFDHLTTAYGLMLPDICELNMNVLFLMRRGLWHLSEMLVIMAGAGSGYLALKSRSNMTVNLSSLMLISAGLFRFYASMQNLSLILNVMM</sequence>
<evidence type="ECO:0000313" key="3">
    <source>
        <dbReference type="Proteomes" id="UP000037210"/>
    </source>
</evidence>
<dbReference type="Proteomes" id="UP000037210">
    <property type="component" value="Unassembled WGS sequence"/>
</dbReference>
<dbReference type="PROSITE" id="PS51257">
    <property type="entry name" value="PROKAR_LIPOPROTEIN"/>
    <property type="match status" value="1"/>
</dbReference>